<accession>A0AAW4VP27</accession>
<dbReference type="RefSeq" id="WP_227279061.1">
    <property type="nucleotide sequence ID" value="NZ_JAJDKR010000002.1"/>
</dbReference>
<sequence length="166" mass="19594">MEKQRNKTLNEYLKALNIDINELTNYELESLEKTNEYYNDKLSELEEFTKKVNFNGISTSKVLSDVGLGKNVANTHPCIDKFINKRNKEHKTILNDFIYYKTNKITEFARENKLLKIHDVEHMLLKTEYKQLQKQYNDSLKEIKRLQGLVVKYQNANRSKNSASLN</sequence>
<feature type="coiled-coil region" evidence="1">
    <location>
        <begin position="122"/>
        <end position="149"/>
    </location>
</feature>
<gene>
    <name evidence="2" type="ORF">LJD69_00310</name>
</gene>
<organism evidence="2 3">
    <name type="scientific">Faecalibacillus faecis</name>
    <dbReference type="NCBI Taxonomy" id="1982628"/>
    <lineage>
        <taxon>Bacteria</taxon>
        <taxon>Bacillati</taxon>
        <taxon>Bacillota</taxon>
        <taxon>Erysipelotrichia</taxon>
        <taxon>Erysipelotrichales</taxon>
        <taxon>Coprobacillaceae</taxon>
        <taxon>Faecalibacillus</taxon>
    </lineage>
</organism>
<evidence type="ECO:0000313" key="3">
    <source>
        <dbReference type="Proteomes" id="UP001198439"/>
    </source>
</evidence>
<keyword evidence="1" id="KW-0175">Coiled coil</keyword>
<dbReference type="AlphaFoldDB" id="A0AAW4VP27"/>
<comment type="caution">
    <text evidence="2">The sequence shown here is derived from an EMBL/GenBank/DDBJ whole genome shotgun (WGS) entry which is preliminary data.</text>
</comment>
<dbReference type="EMBL" id="JAJDKZ010000001">
    <property type="protein sequence ID" value="MCB8609035.1"/>
    <property type="molecule type" value="Genomic_DNA"/>
</dbReference>
<evidence type="ECO:0000256" key="1">
    <source>
        <dbReference type="SAM" id="Coils"/>
    </source>
</evidence>
<reference evidence="2" key="1">
    <citation type="submission" date="2021-10" db="EMBL/GenBank/DDBJ databases">
        <title>Collection of gut derived symbiotic bacterial strains cultured from healthy donors.</title>
        <authorList>
            <person name="Lin H."/>
            <person name="Littmann E."/>
            <person name="Kohout C."/>
            <person name="Pamer E.G."/>
        </authorList>
    </citation>
    <scope>NUCLEOTIDE SEQUENCE</scope>
    <source>
        <strain evidence="2">DFI.4.48</strain>
    </source>
</reference>
<evidence type="ECO:0000313" key="2">
    <source>
        <dbReference type="EMBL" id="MCB8609035.1"/>
    </source>
</evidence>
<dbReference type="Proteomes" id="UP001198439">
    <property type="component" value="Unassembled WGS sequence"/>
</dbReference>
<name>A0AAW4VP27_9FIRM</name>
<proteinExistence type="predicted"/>
<protein>
    <submittedName>
        <fullName evidence="2">Uncharacterized protein</fullName>
    </submittedName>
</protein>